<feature type="chain" id="PRO_5044330321" evidence="1">
    <location>
        <begin position="24"/>
        <end position="291"/>
    </location>
</feature>
<dbReference type="SUPFAM" id="SSF51110">
    <property type="entry name" value="alpha-D-mannose-specific plant lectins"/>
    <property type="match status" value="1"/>
</dbReference>
<reference evidence="3" key="1">
    <citation type="submission" date="2025-08" db="UniProtKB">
        <authorList>
            <consortium name="RefSeq"/>
        </authorList>
    </citation>
    <scope>IDENTIFICATION</scope>
</reference>
<accession>A0AB40C1X8</accession>
<keyword evidence="2" id="KW-1185">Reference proteome</keyword>
<evidence type="ECO:0000256" key="1">
    <source>
        <dbReference type="SAM" id="SignalP"/>
    </source>
</evidence>
<keyword evidence="1" id="KW-0732">Signal</keyword>
<dbReference type="RefSeq" id="XP_039133761.1">
    <property type="nucleotide sequence ID" value="XM_039277827.1"/>
</dbReference>
<organism evidence="2 3">
    <name type="scientific">Dioscorea cayennensis subsp. rotundata</name>
    <name type="common">White Guinea yam</name>
    <name type="synonym">Dioscorea rotundata</name>
    <dbReference type="NCBI Taxonomy" id="55577"/>
    <lineage>
        <taxon>Eukaryota</taxon>
        <taxon>Viridiplantae</taxon>
        <taxon>Streptophyta</taxon>
        <taxon>Embryophyta</taxon>
        <taxon>Tracheophyta</taxon>
        <taxon>Spermatophyta</taxon>
        <taxon>Magnoliopsida</taxon>
        <taxon>Liliopsida</taxon>
        <taxon>Dioscoreales</taxon>
        <taxon>Dioscoreaceae</taxon>
        <taxon>Dioscorea</taxon>
    </lineage>
</organism>
<dbReference type="GeneID" id="120270753"/>
<evidence type="ECO:0000313" key="3">
    <source>
        <dbReference type="RefSeq" id="XP_039133761.1"/>
    </source>
</evidence>
<dbReference type="InterPro" id="IPR036426">
    <property type="entry name" value="Bulb-type_lectin_dom_sf"/>
</dbReference>
<protein>
    <submittedName>
        <fullName evidence="3">Mannose-specific lectin 2-like</fullName>
    </submittedName>
</protein>
<gene>
    <name evidence="3" type="primary">LOC120270753</name>
</gene>
<name>A0AB40C1X8_DIOCR</name>
<feature type="signal peptide" evidence="1">
    <location>
        <begin position="1"/>
        <end position="23"/>
    </location>
</feature>
<sequence>MAHHHLLPFLALILLILPSSSQAQQQPTALFSDTSGYLGSNYNITISNHTLSLTHDCGLYYYDQYDNGSSKVIDFNTPTDEEGCYLTINNFGQLVIKYSNERKKPVTLGTAGKYGTYALLTTKYGIGIFGPRLWDNKIKPEDPQTPKNKNLRAAHSSIVLYSPDDKSRNANDNNSLAINGDVSVYITRYCALSVNHMTTGINIWNSNSSSAEPRICSLYLTRRGVLPLLYYDESNELHTQWTGGALAELKKYYVLVLRYYGGLDIYGVSINVRNIPPYSGPVTENIKMVTA</sequence>
<dbReference type="Gene3D" id="2.90.10.10">
    <property type="entry name" value="Bulb-type lectin domain"/>
    <property type="match status" value="1"/>
</dbReference>
<dbReference type="Proteomes" id="UP001515500">
    <property type="component" value="Chromosome 10"/>
</dbReference>
<dbReference type="AlphaFoldDB" id="A0AB40C1X8"/>
<evidence type="ECO:0000313" key="2">
    <source>
        <dbReference type="Proteomes" id="UP001515500"/>
    </source>
</evidence>
<proteinExistence type="predicted"/>